<protein>
    <submittedName>
        <fullName evidence="1">Uncharacterized protein</fullName>
    </submittedName>
</protein>
<organism evidence="1 2">
    <name type="scientific">Clostridium neonatale</name>
    <dbReference type="NCBI Taxonomy" id="137838"/>
    <lineage>
        <taxon>Bacteria</taxon>
        <taxon>Bacillati</taxon>
        <taxon>Bacillota</taxon>
        <taxon>Clostridia</taxon>
        <taxon>Eubacteriales</taxon>
        <taxon>Clostridiaceae</taxon>
        <taxon>Clostridium</taxon>
    </lineage>
</organism>
<proteinExistence type="predicted"/>
<comment type="caution">
    <text evidence="1">The sequence shown here is derived from an EMBL/GenBank/DDBJ whole genome shotgun (WGS) entry which is preliminary data.</text>
</comment>
<name>A0AA86JUB2_9CLOT</name>
<gene>
    <name evidence="1" type="ORF">CNEO_44111</name>
</gene>
<evidence type="ECO:0000313" key="2">
    <source>
        <dbReference type="Proteomes" id="UP000789738"/>
    </source>
</evidence>
<evidence type="ECO:0000313" key="1">
    <source>
        <dbReference type="EMBL" id="CAG9709280.1"/>
    </source>
</evidence>
<dbReference type="AlphaFoldDB" id="A0AA86JUB2"/>
<dbReference type="Proteomes" id="UP000789738">
    <property type="component" value="Unassembled WGS sequence"/>
</dbReference>
<reference evidence="1" key="1">
    <citation type="submission" date="2021-10" db="EMBL/GenBank/DDBJ databases">
        <authorList>
            <person name="Mesa V."/>
        </authorList>
    </citation>
    <scope>NUCLEOTIDE SEQUENCE</scope>
    <source>
        <strain evidence="1">CC3_PB</strain>
    </source>
</reference>
<sequence>MEAKYIEDTENTVKVFDVLK</sequence>
<accession>A0AA86JUB2</accession>
<dbReference type="EMBL" id="CAKJVE010000004">
    <property type="protein sequence ID" value="CAG9709280.1"/>
    <property type="molecule type" value="Genomic_DNA"/>
</dbReference>